<evidence type="ECO:0000313" key="1">
    <source>
        <dbReference type="EMBL" id="EJX08869.1"/>
    </source>
</evidence>
<accession>J9GMS0</accession>
<name>J9GMS0_9ZZZZ</name>
<dbReference type="EMBL" id="AMCI01000521">
    <property type="protein sequence ID" value="EJX08869.1"/>
    <property type="molecule type" value="Genomic_DNA"/>
</dbReference>
<reference evidence="1" key="1">
    <citation type="journal article" date="2012" name="PLoS ONE">
        <title>Gene sets for utilization of primary and secondary nutrition supplies in the distal gut of endangered iberian lynx.</title>
        <authorList>
            <person name="Alcaide M."/>
            <person name="Messina E."/>
            <person name="Richter M."/>
            <person name="Bargiela R."/>
            <person name="Peplies J."/>
            <person name="Huws S.A."/>
            <person name="Newbold C.J."/>
            <person name="Golyshin P.N."/>
            <person name="Simon M.A."/>
            <person name="Lopez G."/>
            <person name="Yakimov M.M."/>
            <person name="Ferrer M."/>
        </authorList>
    </citation>
    <scope>NUCLEOTIDE SEQUENCE</scope>
</reference>
<proteinExistence type="predicted"/>
<organism evidence="1">
    <name type="scientific">gut metagenome</name>
    <dbReference type="NCBI Taxonomy" id="749906"/>
    <lineage>
        <taxon>unclassified sequences</taxon>
        <taxon>metagenomes</taxon>
        <taxon>organismal metagenomes</taxon>
    </lineage>
</organism>
<sequence length="58" mass="6773">MLKNGLFHFSQSFSLVFSPFVHCTDEATDKKQRVFFATEKECVLLCYFCKLVFESLVL</sequence>
<dbReference type="AlphaFoldDB" id="J9GMS0"/>
<protein>
    <submittedName>
        <fullName evidence="1">Uncharacterized protein</fullName>
    </submittedName>
</protein>
<comment type="caution">
    <text evidence="1">The sequence shown here is derived from an EMBL/GenBank/DDBJ whole genome shotgun (WGS) entry which is preliminary data.</text>
</comment>
<gene>
    <name evidence="1" type="ORF">EVA_03020</name>
</gene>